<dbReference type="RefSeq" id="WP_043067310.1">
    <property type="nucleotide sequence ID" value="NZ_BJOA01000035.1"/>
</dbReference>
<dbReference type="EMBL" id="LGUG01000004">
    <property type="protein sequence ID" value="KON95074.1"/>
    <property type="molecule type" value="Genomic_DNA"/>
</dbReference>
<dbReference type="Gene3D" id="3.90.1200.10">
    <property type="match status" value="1"/>
</dbReference>
<evidence type="ECO:0008006" key="5">
    <source>
        <dbReference type="Google" id="ProtNLM"/>
    </source>
</evidence>
<evidence type="ECO:0000313" key="3">
    <source>
        <dbReference type="Proteomes" id="UP000037269"/>
    </source>
</evidence>
<dbReference type="Gene3D" id="3.30.200.20">
    <property type="entry name" value="Phosphorylase Kinase, domain 1"/>
    <property type="match status" value="1"/>
</dbReference>
<evidence type="ECO:0000313" key="4">
    <source>
        <dbReference type="Proteomes" id="UP000182836"/>
    </source>
</evidence>
<evidence type="ECO:0000313" key="1">
    <source>
        <dbReference type="EMBL" id="KON95074.1"/>
    </source>
</evidence>
<name>A0A0D1V0E9_ANEMI</name>
<dbReference type="Proteomes" id="UP000182836">
    <property type="component" value="Unassembled WGS sequence"/>
</dbReference>
<dbReference type="AlphaFoldDB" id="A0A0D1V0E9"/>
<dbReference type="EMBL" id="FNED01000017">
    <property type="protein sequence ID" value="SDJ41539.1"/>
    <property type="molecule type" value="Genomic_DNA"/>
</dbReference>
<evidence type="ECO:0000313" key="2">
    <source>
        <dbReference type="EMBL" id="SDJ41539.1"/>
    </source>
</evidence>
<proteinExistence type="predicted"/>
<keyword evidence="3" id="KW-1185">Reference proteome</keyword>
<accession>A0A0D1V0E9</accession>
<organism evidence="1 3">
    <name type="scientific">Aneurinibacillus migulanus</name>
    <name type="common">Bacillus migulanus</name>
    <dbReference type="NCBI Taxonomy" id="47500"/>
    <lineage>
        <taxon>Bacteria</taxon>
        <taxon>Bacillati</taxon>
        <taxon>Bacillota</taxon>
        <taxon>Bacilli</taxon>
        <taxon>Bacillales</taxon>
        <taxon>Paenibacillaceae</taxon>
        <taxon>Aneurinibacillus group</taxon>
        <taxon>Aneurinibacillus</taxon>
    </lineage>
</organism>
<dbReference type="STRING" id="47500.AF333_05835"/>
<reference evidence="1 3" key="1">
    <citation type="submission" date="2015-07" db="EMBL/GenBank/DDBJ databases">
        <title>Fjat-14205 dsm 2895.</title>
        <authorList>
            <person name="Liu B."/>
            <person name="Wang J."/>
            <person name="Zhu Y."/>
            <person name="Liu G."/>
            <person name="Chen Q."/>
            <person name="Chen Z."/>
            <person name="Lan J."/>
            <person name="Che J."/>
            <person name="Ge C."/>
            <person name="Shi H."/>
            <person name="Pan Z."/>
            <person name="Liu X."/>
        </authorList>
    </citation>
    <scope>NUCLEOTIDE SEQUENCE [LARGE SCALE GENOMIC DNA]</scope>
    <source>
        <strain evidence="1 3">DSM 2895</strain>
    </source>
</reference>
<dbReference type="Proteomes" id="UP000037269">
    <property type="component" value="Unassembled WGS sequence"/>
</dbReference>
<dbReference type="OrthoDB" id="9771902at2"/>
<reference evidence="2 4" key="2">
    <citation type="submission" date="2016-10" db="EMBL/GenBank/DDBJ databases">
        <authorList>
            <person name="de Groot N.N."/>
        </authorList>
    </citation>
    <scope>NUCLEOTIDE SEQUENCE [LARGE SCALE GENOMIC DNA]</scope>
    <source>
        <strain evidence="2 4">DSM 2895</strain>
    </source>
</reference>
<dbReference type="GeneID" id="42304722"/>
<dbReference type="PATRIC" id="fig|47500.8.peg.2354"/>
<protein>
    <recommendedName>
        <fullName evidence="5">Spore coat protein YutH</fullName>
    </recommendedName>
</protein>
<sequence length="329" mass="38846">MNLQEERLRNHLDGYPFTIREVRHEENGWYVLTDRGRKRIIYCQDENLIRWSHSWREYLVNQGFRHVERYLVNGQGEHWVSDSTGSYALSDYWEQDYGWSKRNELQMEGYRTFGELLAYIHLCFDSVEEVYRGRYRKKGTLNETRLKSSYRHLHTITKEIESRQRDTKDNWLLYNLSRVVERVRKAEALYEVSGVENDRTPLSFAHLPLSSLVYWEPCWYITGLHNPVLVPRHEDTVALLEQIHELSGTEGVNQFLSAYANVRRIPVSEKSYLLALLCYPLPILSGLESLSYSPGERKRITAGFQLQGQREKVLQCVTKIRALYEEDSG</sequence>
<gene>
    <name evidence="1" type="ORF">AF333_05835</name>
    <name evidence="2" type="ORF">SAMN04487909_11772</name>
</gene>